<evidence type="ECO:0000313" key="2">
    <source>
        <dbReference type="Proteomes" id="UP001149074"/>
    </source>
</evidence>
<dbReference type="RefSeq" id="XP_056479816.1">
    <property type="nucleotide sequence ID" value="XM_056612592.1"/>
</dbReference>
<dbReference type="EMBL" id="JAPQKI010000001">
    <property type="protein sequence ID" value="KAJ5112043.1"/>
    <property type="molecule type" value="Genomic_DNA"/>
</dbReference>
<sequence>MMSRGRRLNDTALIRFLVEHSNAERSEVGDVALEVHWPLTSTVRFGMDSDWKSQSPTRIDARDITIPQHSYRAIPVAVRDKLPDDRDYLFEVDHASEDVDAFNSSDGAITLRRRTRVGKLHETEFPMACYVHSEAGTSADGKVRSEATTERRSPAIKATSFPEHDYAVPELSCMAAAVMLAACGR</sequence>
<dbReference type="AlphaFoldDB" id="A0A9W9G4Q9"/>
<accession>A0A9W9G4Q9</accession>
<reference evidence="1" key="1">
    <citation type="submission" date="2022-11" db="EMBL/GenBank/DDBJ databases">
        <authorList>
            <person name="Petersen C."/>
        </authorList>
    </citation>
    <scope>NUCLEOTIDE SEQUENCE</scope>
    <source>
        <strain evidence="1">IBT 30761</strain>
    </source>
</reference>
<keyword evidence="2" id="KW-1185">Reference proteome</keyword>
<comment type="caution">
    <text evidence="1">The sequence shown here is derived from an EMBL/GenBank/DDBJ whole genome shotgun (WGS) entry which is preliminary data.</text>
</comment>
<reference evidence="1" key="2">
    <citation type="journal article" date="2023" name="IMA Fungus">
        <title>Comparative genomic study of the Penicillium genus elucidates a diverse pangenome and 15 lateral gene transfer events.</title>
        <authorList>
            <person name="Petersen C."/>
            <person name="Sorensen T."/>
            <person name="Nielsen M.R."/>
            <person name="Sondergaard T.E."/>
            <person name="Sorensen J.L."/>
            <person name="Fitzpatrick D.A."/>
            <person name="Frisvad J.C."/>
            <person name="Nielsen K.L."/>
        </authorList>
    </citation>
    <scope>NUCLEOTIDE SEQUENCE</scope>
    <source>
        <strain evidence="1">IBT 30761</strain>
    </source>
</reference>
<dbReference type="Proteomes" id="UP001149074">
    <property type="component" value="Unassembled WGS sequence"/>
</dbReference>
<organism evidence="1 2">
    <name type="scientific">Penicillium argentinense</name>
    <dbReference type="NCBI Taxonomy" id="1131581"/>
    <lineage>
        <taxon>Eukaryota</taxon>
        <taxon>Fungi</taxon>
        <taxon>Dikarya</taxon>
        <taxon>Ascomycota</taxon>
        <taxon>Pezizomycotina</taxon>
        <taxon>Eurotiomycetes</taxon>
        <taxon>Eurotiomycetidae</taxon>
        <taxon>Eurotiales</taxon>
        <taxon>Aspergillaceae</taxon>
        <taxon>Penicillium</taxon>
    </lineage>
</organism>
<evidence type="ECO:0000313" key="1">
    <source>
        <dbReference type="EMBL" id="KAJ5112043.1"/>
    </source>
</evidence>
<proteinExistence type="predicted"/>
<name>A0A9W9G4Q9_9EURO</name>
<dbReference type="GeneID" id="81351571"/>
<protein>
    <submittedName>
        <fullName evidence="1">Uncharacterized protein</fullName>
    </submittedName>
</protein>
<gene>
    <name evidence="1" type="ORF">N7532_000088</name>
</gene>